<evidence type="ECO:0000256" key="7">
    <source>
        <dbReference type="SAM" id="Phobius"/>
    </source>
</evidence>
<keyword evidence="6 7" id="KW-0472">Membrane</keyword>
<evidence type="ECO:0000256" key="1">
    <source>
        <dbReference type="ARBA" id="ARBA00004651"/>
    </source>
</evidence>
<sequence>MARIKTIDTTRGMLMLYIVFIIHGLFWLHLLPQSISSLLLFEMPAIFIVSGYSYYLYEQSKSGQAMQHPNIKAYGLFLAARCTRILLPYMVYAIFCILYVYAMSFIGDGVTVSLLDLTRVWLNPVKAGQGFSTGMLNWHLWFIPVFLIVTAAMPVVTKFRPFKSPHLLILMLGITLFEVLLSEVHLPARNIENLIKQSAFYLIFSLFGYYLAHSKEYFRRVNFLTIAFVSLALLVGVVIAGNDIQLLDMQVNKFPPNELFFLFSCLWISLFLFIAFNKPRVVAWFEKFGDAPWLKPFITSGYSIYLWQGAGYTIATLAGKQLDIPILAVWLLALVMSVAFGLLASPAERVKIRFK</sequence>
<keyword evidence="10" id="KW-1185">Reference proteome</keyword>
<keyword evidence="5 7" id="KW-1133">Transmembrane helix</keyword>
<evidence type="ECO:0000313" key="10">
    <source>
        <dbReference type="Proteomes" id="UP000061603"/>
    </source>
</evidence>
<dbReference type="GO" id="GO:0016413">
    <property type="term" value="F:O-acetyltransferase activity"/>
    <property type="evidence" value="ECO:0007669"/>
    <property type="project" value="TreeGrafter"/>
</dbReference>
<feature type="transmembrane region" description="Helical" evidence="7">
    <location>
        <begin position="259"/>
        <end position="276"/>
    </location>
</feature>
<feature type="transmembrane region" description="Helical" evidence="7">
    <location>
        <begin position="297"/>
        <end position="318"/>
    </location>
</feature>
<feature type="transmembrane region" description="Helical" evidence="7">
    <location>
        <begin position="324"/>
        <end position="345"/>
    </location>
</feature>
<dbReference type="STRING" id="1565605.PG1C_11050"/>
<accession>A0A0C5JAR4</accession>
<feature type="transmembrane region" description="Helical" evidence="7">
    <location>
        <begin position="221"/>
        <end position="239"/>
    </location>
</feature>
<organism evidence="9 10">
    <name type="scientific">Rugosibacter aromaticivorans</name>
    <dbReference type="NCBI Taxonomy" id="1565605"/>
    <lineage>
        <taxon>Bacteria</taxon>
        <taxon>Pseudomonadati</taxon>
        <taxon>Pseudomonadota</taxon>
        <taxon>Betaproteobacteria</taxon>
        <taxon>Nitrosomonadales</taxon>
        <taxon>Sterolibacteriaceae</taxon>
        <taxon>Rugosibacter</taxon>
    </lineage>
</organism>
<evidence type="ECO:0000256" key="6">
    <source>
        <dbReference type="ARBA" id="ARBA00023136"/>
    </source>
</evidence>
<dbReference type="AlphaFoldDB" id="A0A0C5JAR4"/>
<dbReference type="RefSeq" id="WP_202634859.1">
    <property type="nucleotide sequence ID" value="NZ_CP010554.1"/>
</dbReference>
<dbReference type="PANTHER" id="PTHR40074:SF2">
    <property type="entry name" value="O-ACETYLTRANSFERASE WECH"/>
    <property type="match status" value="1"/>
</dbReference>
<dbReference type="GO" id="GO:0009246">
    <property type="term" value="P:enterobacterial common antigen biosynthetic process"/>
    <property type="evidence" value="ECO:0007669"/>
    <property type="project" value="TreeGrafter"/>
</dbReference>
<evidence type="ECO:0000256" key="3">
    <source>
        <dbReference type="ARBA" id="ARBA00022475"/>
    </source>
</evidence>
<evidence type="ECO:0000313" key="9">
    <source>
        <dbReference type="EMBL" id="AJP48819.1"/>
    </source>
</evidence>
<gene>
    <name evidence="9" type="ORF">PG1C_11050</name>
</gene>
<dbReference type="GO" id="GO:0005886">
    <property type="term" value="C:plasma membrane"/>
    <property type="evidence" value="ECO:0007669"/>
    <property type="project" value="UniProtKB-SubCell"/>
</dbReference>
<feature type="transmembrane region" description="Helical" evidence="7">
    <location>
        <begin position="86"/>
        <end position="106"/>
    </location>
</feature>
<dbReference type="PANTHER" id="PTHR40074">
    <property type="entry name" value="O-ACETYLTRANSFERASE WECH"/>
    <property type="match status" value="1"/>
</dbReference>
<dbReference type="Pfam" id="PF01757">
    <property type="entry name" value="Acyl_transf_3"/>
    <property type="match status" value="1"/>
</dbReference>
<reference evidence="9 10" key="1">
    <citation type="journal article" date="2015" name="Genome Announc.">
        <title>Complete Genome Sequence of a Novel Bacterium within the Family Rhodocyclaceae That Degrades Polycyclic Aromatic Hydrocarbons.</title>
        <authorList>
            <person name="Singleton D.R."/>
            <person name="Dickey A.N."/>
            <person name="Scholl E.H."/>
            <person name="Wright F.A."/>
            <person name="Aitken M.D."/>
        </authorList>
    </citation>
    <scope>NUCLEOTIDE SEQUENCE [LARGE SCALE GENOMIC DNA]</scope>
    <source>
        <strain evidence="10">PG1-Ca6</strain>
    </source>
</reference>
<dbReference type="InterPro" id="IPR002656">
    <property type="entry name" value="Acyl_transf_3_dom"/>
</dbReference>
<dbReference type="HOGENOM" id="CLU_780476_0_0_4"/>
<comment type="similarity">
    <text evidence="2">Belongs to the acyltransferase 3 family.</text>
</comment>
<comment type="subcellular location">
    <subcellularLocation>
        <location evidence="1">Cell membrane</location>
        <topology evidence="1">Multi-pass membrane protein</topology>
    </subcellularLocation>
</comment>
<evidence type="ECO:0000256" key="5">
    <source>
        <dbReference type="ARBA" id="ARBA00022989"/>
    </source>
</evidence>
<evidence type="ECO:0000256" key="4">
    <source>
        <dbReference type="ARBA" id="ARBA00022692"/>
    </source>
</evidence>
<feature type="transmembrane region" description="Helical" evidence="7">
    <location>
        <begin position="37"/>
        <end position="57"/>
    </location>
</feature>
<keyword evidence="4 7" id="KW-0812">Transmembrane</keyword>
<feature type="transmembrane region" description="Helical" evidence="7">
    <location>
        <begin position="12"/>
        <end position="31"/>
    </location>
</feature>
<dbReference type="Proteomes" id="UP000061603">
    <property type="component" value="Chromosome"/>
</dbReference>
<protein>
    <recommendedName>
        <fullName evidence="8">Acyltransferase 3 domain-containing protein</fullName>
    </recommendedName>
</protein>
<feature type="transmembrane region" description="Helical" evidence="7">
    <location>
        <begin position="138"/>
        <end position="156"/>
    </location>
</feature>
<dbReference type="KEGG" id="rbu:PG1C_11050"/>
<dbReference type="EMBL" id="CP010554">
    <property type="protein sequence ID" value="AJP48819.1"/>
    <property type="molecule type" value="Genomic_DNA"/>
</dbReference>
<keyword evidence="3" id="KW-1003">Cell membrane</keyword>
<evidence type="ECO:0000259" key="8">
    <source>
        <dbReference type="Pfam" id="PF01757"/>
    </source>
</evidence>
<feature type="transmembrane region" description="Helical" evidence="7">
    <location>
        <begin position="168"/>
        <end position="188"/>
    </location>
</feature>
<name>A0A0C5JAR4_9PROT</name>
<evidence type="ECO:0000256" key="2">
    <source>
        <dbReference type="ARBA" id="ARBA00007400"/>
    </source>
</evidence>
<feature type="domain" description="Acyltransferase 3" evidence="8">
    <location>
        <begin position="6"/>
        <end position="343"/>
    </location>
</feature>
<feature type="transmembrane region" description="Helical" evidence="7">
    <location>
        <begin position="194"/>
        <end position="212"/>
    </location>
</feature>
<proteinExistence type="inferred from homology"/>